<protein>
    <recommendedName>
        <fullName evidence="4">GGDEF domain-containing protein</fullName>
    </recommendedName>
</protein>
<dbReference type="KEGG" id="azz:DEW08_17550"/>
<accession>A0A2S2CTD1</accession>
<dbReference type="InterPro" id="IPR043128">
    <property type="entry name" value="Rev_trsase/Diguanyl_cyclase"/>
</dbReference>
<dbReference type="Proteomes" id="UP000245629">
    <property type="component" value="Chromosome 2"/>
</dbReference>
<dbReference type="AlphaFoldDB" id="A0A2S2CTD1"/>
<dbReference type="EMBL" id="CP029353">
    <property type="protein sequence ID" value="AWK87762.1"/>
    <property type="molecule type" value="Genomic_DNA"/>
</dbReference>
<evidence type="ECO:0008006" key="4">
    <source>
        <dbReference type="Google" id="ProtNLM"/>
    </source>
</evidence>
<evidence type="ECO:0000313" key="3">
    <source>
        <dbReference type="Proteomes" id="UP000245629"/>
    </source>
</evidence>
<name>A0A2S2CTD1_9PROT</name>
<evidence type="ECO:0000256" key="1">
    <source>
        <dbReference type="SAM" id="MobiDB-lite"/>
    </source>
</evidence>
<dbReference type="SUPFAM" id="SSF55073">
    <property type="entry name" value="Nucleotide cyclase"/>
    <property type="match status" value="1"/>
</dbReference>
<sequence length="448" mass="49143">MMTTMPSEQGRPHGEPLPQQATAAEPVPIDDSFRNKARELLSGGRRVTAGCIHLIGLADIREELGSRWEAVKDRVHDYTCRALQRVLSPNDLWFRLNDSDYVVVFAVLDKPAAQLVCGKIVANLHSALLGNSDLHRVTVRTAVLQIDGGVMVEKAHLDELLDRAVLAARGLEDGAEGGGVGGEATGDEPAVRRLSVARTKLPAPSVLFRPYFDTHKKVISTYACRPDAETARYLALRSAGGLDRERAAVAFDHEALASAVEIYVDLYANKFRYAQTIPVHFDTLAVQRNRRLYIEQCQAIPEHLRSFLAFELLDLPGGVPYGRLAELAALLRPFARAVMVQIADEAMDLHTCAQAGIRGAGLCFDPRVTDHQATDRMRLLCQSARKSGLFTYVEGVRNAVMLHAAEEAGVSYVAGPVIGPDAEFPEHMRRCSEAQLLKQNGSPLRKQP</sequence>
<reference evidence="3" key="1">
    <citation type="submission" date="2018-05" db="EMBL/GenBank/DDBJ databases">
        <title>Azospirillum thermophila sp. nov., a novel isolated from hot spring.</title>
        <authorList>
            <person name="Zhao Z."/>
        </authorList>
    </citation>
    <scope>NUCLEOTIDE SEQUENCE [LARGE SCALE GENOMIC DNA]</scope>
    <source>
        <strain evidence="3">CFH 70021</strain>
    </source>
</reference>
<dbReference type="InterPro" id="IPR029787">
    <property type="entry name" value="Nucleotide_cyclase"/>
</dbReference>
<proteinExistence type="predicted"/>
<organism evidence="2 3">
    <name type="scientific">Azospirillum thermophilum</name>
    <dbReference type="NCBI Taxonomy" id="2202148"/>
    <lineage>
        <taxon>Bacteria</taxon>
        <taxon>Pseudomonadati</taxon>
        <taxon>Pseudomonadota</taxon>
        <taxon>Alphaproteobacteria</taxon>
        <taxon>Rhodospirillales</taxon>
        <taxon>Azospirillaceae</taxon>
        <taxon>Azospirillum</taxon>
    </lineage>
</organism>
<feature type="region of interest" description="Disordered" evidence="1">
    <location>
        <begin position="1"/>
        <end position="28"/>
    </location>
</feature>
<dbReference type="Gene3D" id="3.30.70.270">
    <property type="match status" value="1"/>
</dbReference>
<evidence type="ECO:0000313" key="2">
    <source>
        <dbReference type="EMBL" id="AWK87762.1"/>
    </source>
</evidence>
<gene>
    <name evidence="2" type="ORF">DEW08_17550</name>
</gene>
<dbReference type="OrthoDB" id="7335474at2"/>
<dbReference type="RefSeq" id="WP_109329253.1">
    <property type="nucleotide sequence ID" value="NZ_CP029353.1"/>
</dbReference>
<keyword evidence="3" id="KW-1185">Reference proteome</keyword>